<keyword evidence="4" id="KW-1134">Transmembrane beta strand</keyword>
<evidence type="ECO:0000256" key="3">
    <source>
        <dbReference type="ARBA" id="ARBA00022448"/>
    </source>
</evidence>
<keyword evidence="13" id="KW-1185">Reference proteome</keyword>
<keyword evidence="8" id="KW-0626">Porin</keyword>
<dbReference type="AlphaFoldDB" id="A0A315E6X1"/>
<dbReference type="InterPro" id="IPR023614">
    <property type="entry name" value="Porin_dom_sf"/>
</dbReference>
<evidence type="ECO:0000256" key="6">
    <source>
        <dbReference type="ARBA" id="ARBA00022729"/>
    </source>
</evidence>
<keyword evidence="3" id="KW-0813">Transport</keyword>
<keyword evidence="5" id="KW-0812">Transmembrane</keyword>
<evidence type="ECO:0000256" key="8">
    <source>
        <dbReference type="ARBA" id="ARBA00023114"/>
    </source>
</evidence>
<dbReference type="Proteomes" id="UP000250790">
    <property type="component" value="Unassembled WGS sequence"/>
</dbReference>
<dbReference type="InterPro" id="IPR050298">
    <property type="entry name" value="Gram-neg_bact_OMP"/>
</dbReference>
<dbReference type="InterPro" id="IPR033900">
    <property type="entry name" value="Gram_neg_porin_domain"/>
</dbReference>
<keyword evidence="7" id="KW-0406">Ion transport</keyword>
<gene>
    <name evidence="12" type="ORF">B9Z37_13070</name>
</gene>
<sequence>MVSIYRSSNHEATLRQTDKFVCNGRHADHHFIVAALATLAAVSGTAFAQSSVTIYGNLDVSAGKLKGGEFGVNNGINYAVPASQAATGLTNSVGKSFLSTSVLGFRGVEDLGGGMKATFNLQTGGLDLSNGNPALAFSREANLGLETGAGNFKFGRSVSTATSVMGKFDLNGISGASPTAVLGANVVNWYASSRRSDQIEYTAPAVNGLTARVSYIAKGDASTDHTFGGTAATLSAGAAAPTIANFKDRFVIGANYDQGPLSIGAVYETKNSDSQAVRDAYAVGASYDLGVAKVSASYNQNAAKGGSNIVAYTGATAASYVGKTGWHSAAGAIGGKGWGIGASAPMGALTVGVQYGENTENKTKATELFANYALSKRTSVYANYGMTKGVVQQAATAPTSNAVALGAIPADPTLFNVGMRHSF</sequence>
<comment type="subunit">
    <text evidence="2">Homotrimer.</text>
</comment>
<dbReference type="GO" id="GO:0009279">
    <property type="term" value="C:cell outer membrane"/>
    <property type="evidence" value="ECO:0007669"/>
    <property type="project" value="UniProtKB-SubCell"/>
</dbReference>
<dbReference type="Pfam" id="PF13609">
    <property type="entry name" value="Porin_4"/>
    <property type="match status" value="1"/>
</dbReference>
<dbReference type="PRINTS" id="PR00184">
    <property type="entry name" value="NEISSPPORIN"/>
</dbReference>
<evidence type="ECO:0000256" key="4">
    <source>
        <dbReference type="ARBA" id="ARBA00022452"/>
    </source>
</evidence>
<dbReference type="EMBL" id="NESN01000005">
    <property type="protein sequence ID" value="PUE52002.1"/>
    <property type="molecule type" value="Genomic_DNA"/>
</dbReference>
<keyword evidence="10" id="KW-0998">Cell outer membrane</keyword>
<dbReference type="CDD" id="cd00342">
    <property type="entry name" value="gram_neg_porins"/>
    <property type="match status" value="1"/>
</dbReference>
<dbReference type="OrthoDB" id="6975458at2"/>
<keyword evidence="6" id="KW-0732">Signal</keyword>
<evidence type="ECO:0000259" key="11">
    <source>
        <dbReference type="Pfam" id="PF13609"/>
    </source>
</evidence>
<dbReference type="GO" id="GO:0046930">
    <property type="term" value="C:pore complex"/>
    <property type="evidence" value="ECO:0007669"/>
    <property type="project" value="UniProtKB-KW"/>
</dbReference>
<dbReference type="InterPro" id="IPR002299">
    <property type="entry name" value="Porin_Neis"/>
</dbReference>
<dbReference type="SUPFAM" id="SSF56935">
    <property type="entry name" value="Porins"/>
    <property type="match status" value="1"/>
</dbReference>
<evidence type="ECO:0000256" key="2">
    <source>
        <dbReference type="ARBA" id="ARBA00011233"/>
    </source>
</evidence>
<dbReference type="PANTHER" id="PTHR34501">
    <property type="entry name" value="PROTEIN YDDL-RELATED"/>
    <property type="match status" value="1"/>
</dbReference>
<comment type="caution">
    <text evidence="12">The sequence shown here is derived from an EMBL/GenBank/DDBJ whole genome shotgun (WGS) entry which is preliminary data.</text>
</comment>
<evidence type="ECO:0000313" key="12">
    <source>
        <dbReference type="EMBL" id="PUE52002.1"/>
    </source>
</evidence>
<organism evidence="12 13">
    <name type="scientific">Limnohabitans parvus II-B4</name>
    <dbReference type="NCBI Taxonomy" id="1293052"/>
    <lineage>
        <taxon>Bacteria</taxon>
        <taxon>Pseudomonadati</taxon>
        <taxon>Pseudomonadota</taxon>
        <taxon>Betaproteobacteria</taxon>
        <taxon>Burkholderiales</taxon>
        <taxon>Comamonadaceae</taxon>
        <taxon>Limnohabitans</taxon>
    </lineage>
</organism>
<protein>
    <recommendedName>
        <fullName evidence="11">Porin domain-containing protein</fullName>
    </recommendedName>
</protein>
<evidence type="ECO:0000256" key="10">
    <source>
        <dbReference type="ARBA" id="ARBA00023237"/>
    </source>
</evidence>
<dbReference type="GO" id="GO:0015288">
    <property type="term" value="F:porin activity"/>
    <property type="evidence" value="ECO:0007669"/>
    <property type="project" value="UniProtKB-KW"/>
</dbReference>
<evidence type="ECO:0000313" key="13">
    <source>
        <dbReference type="Proteomes" id="UP000250790"/>
    </source>
</evidence>
<evidence type="ECO:0000256" key="1">
    <source>
        <dbReference type="ARBA" id="ARBA00004571"/>
    </source>
</evidence>
<reference evidence="12 13" key="1">
    <citation type="submission" date="2017-04" db="EMBL/GenBank/DDBJ databases">
        <title>Unexpected and diverse lifestyles within the genus Limnohabitans.</title>
        <authorList>
            <person name="Kasalicky V."/>
            <person name="Mehrshad M."/>
            <person name="Andrei S.-A."/>
            <person name="Salcher M."/>
            <person name="Kratochvilova H."/>
            <person name="Simek K."/>
            <person name="Ghai R."/>
        </authorList>
    </citation>
    <scope>NUCLEOTIDE SEQUENCE [LARGE SCALE GENOMIC DNA]</scope>
    <source>
        <strain evidence="12 13">II-B4</strain>
    </source>
</reference>
<evidence type="ECO:0000256" key="5">
    <source>
        <dbReference type="ARBA" id="ARBA00022692"/>
    </source>
</evidence>
<evidence type="ECO:0000256" key="7">
    <source>
        <dbReference type="ARBA" id="ARBA00023065"/>
    </source>
</evidence>
<dbReference type="PANTHER" id="PTHR34501:SF9">
    <property type="entry name" value="MAJOR OUTER MEMBRANE PROTEIN P.IA"/>
    <property type="match status" value="1"/>
</dbReference>
<comment type="subcellular location">
    <subcellularLocation>
        <location evidence="1">Cell outer membrane</location>
        <topology evidence="1">Multi-pass membrane protein</topology>
    </subcellularLocation>
</comment>
<name>A0A315E6X1_9BURK</name>
<keyword evidence="9" id="KW-0472">Membrane</keyword>
<dbReference type="GO" id="GO:0006811">
    <property type="term" value="P:monoatomic ion transport"/>
    <property type="evidence" value="ECO:0007669"/>
    <property type="project" value="UniProtKB-KW"/>
</dbReference>
<feature type="domain" description="Porin" evidence="11">
    <location>
        <begin position="35"/>
        <end position="388"/>
    </location>
</feature>
<dbReference type="Gene3D" id="2.40.160.10">
    <property type="entry name" value="Porin"/>
    <property type="match status" value="1"/>
</dbReference>
<evidence type="ECO:0000256" key="9">
    <source>
        <dbReference type="ARBA" id="ARBA00023136"/>
    </source>
</evidence>
<accession>A0A315E6X1</accession>
<proteinExistence type="predicted"/>